<evidence type="ECO:0000313" key="2">
    <source>
        <dbReference type="Proteomes" id="UP000824115"/>
    </source>
</evidence>
<dbReference type="AlphaFoldDB" id="A0A9D2K8M9"/>
<protein>
    <submittedName>
        <fullName evidence="1">Uncharacterized protein</fullName>
    </submittedName>
</protein>
<sequence length="132" mass="14847">MAVRTDLPQVAALRQAVEKRFGRTVGSRADFALLASEIECVTHEHIAENTLRRIWGSLKGYETAFDRTLDVLCHYIGFGGWEAFCTHVREVSGKESDLVSGGRSVRTEDPRTGDRLRIGWLPDRLCVVELED</sequence>
<evidence type="ECO:0000313" key="1">
    <source>
        <dbReference type="EMBL" id="HIZ84979.1"/>
    </source>
</evidence>
<name>A0A9D2K8M9_9BACT</name>
<reference evidence="1" key="1">
    <citation type="journal article" date="2021" name="PeerJ">
        <title>Extensive microbial diversity within the chicken gut microbiome revealed by metagenomics and culture.</title>
        <authorList>
            <person name="Gilroy R."/>
            <person name="Ravi A."/>
            <person name="Getino M."/>
            <person name="Pursley I."/>
            <person name="Horton D.L."/>
            <person name="Alikhan N.F."/>
            <person name="Baker D."/>
            <person name="Gharbi K."/>
            <person name="Hall N."/>
            <person name="Watson M."/>
            <person name="Adriaenssens E.M."/>
            <person name="Foster-Nyarko E."/>
            <person name="Jarju S."/>
            <person name="Secka A."/>
            <person name="Antonio M."/>
            <person name="Oren A."/>
            <person name="Chaudhuri R.R."/>
            <person name="La Ragione R."/>
            <person name="Hildebrand F."/>
            <person name="Pallen M.J."/>
        </authorList>
    </citation>
    <scope>NUCLEOTIDE SEQUENCE</scope>
    <source>
        <strain evidence="1">Gambia16-554</strain>
    </source>
</reference>
<reference evidence="1" key="2">
    <citation type="submission" date="2021-04" db="EMBL/GenBank/DDBJ databases">
        <authorList>
            <person name="Gilroy R."/>
        </authorList>
    </citation>
    <scope>NUCLEOTIDE SEQUENCE</scope>
    <source>
        <strain evidence="1">Gambia16-554</strain>
    </source>
</reference>
<gene>
    <name evidence="1" type="ORF">IAC04_00605</name>
</gene>
<dbReference type="EMBL" id="DXAW01000019">
    <property type="protein sequence ID" value="HIZ84979.1"/>
    <property type="molecule type" value="Genomic_DNA"/>
</dbReference>
<feature type="non-terminal residue" evidence="1">
    <location>
        <position position="132"/>
    </location>
</feature>
<comment type="caution">
    <text evidence="1">The sequence shown here is derived from an EMBL/GenBank/DDBJ whole genome shotgun (WGS) entry which is preliminary data.</text>
</comment>
<dbReference type="Proteomes" id="UP000824115">
    <property type="component" value="Unassembled WGS sequence"/>
</dbReference>
<organism evidence="1 2">
    <name type="scientific">Candidatus Coprenecus stercoravium</name>
    <dbReference type="NCBI Taxonomy" id="2840735"/>
    <lineage>
        <taxon>Bacteria</taxon>
        <taxon>Pseudomonadati</taxon>
        <taxon>Bacteroidota</taxon>
        <taxon>Bacteroidia</taxon>
        <taxon>Bacteroidales</taxon>
        <taxon>Rikenellaceae</taxon>
        <taxon>Rikenellaceae incertae sedis</taxon>
        <taxon>Candidatus Coprenecus</taxon>
    </lineage>
</organism>
<accession>A0A9D2K8M9</accession>
<proteinExistence type="predicted"/>